<dbReference type="AlphaFoldDB" id="A0A0S4TX86"/>
<organism evidence="1">
    <name type="scientific">Ralstonia solanacearum</name>
    <name type="common">Pseudomonas solanacearum</name>
    <dbReference type="NCBI Taxonomy" id="305"/>
    <lineage>
        <taxon>Bacteria</taxon>
        <taxon>Pseudomonadati</taxon>
        <taxon>Pseudomonadota</taxon>
        <taxon>Betaproteobacteria</taxon>
        <taxon>Burkholderiales</taxon>
        <taxon>Burkholderiaceae</taxon>
        <taxon>Ralstonia</taxon>
        <taxon>Ralstonia solanacearum species complex</taxon>
    </lineage>
</organism>
<accession>A0A0S4TX86</accession>
<reference evidence="1" key="1">
    <citation type="submission" date="2015-10" db="EMBL/GenBank/DDBJ databases">
        <authorList>
            <person name="Gilbert D.G."/>
        </authorList>
    </citation>
    <scope>NUCLEOTIDE SEQUENCE</scope>
    <source>
        <strain evidence="1">Phyl III-seqv23</strain>
    </source>
</reference>
<name>A0A0S4TX86_RALSL</name>
<dbReference type="EMBL" id="LN899819">
    <property type="protein sequence ID" value="CUV14636.1"/>
    <property type="molecule type" value="Genomic_DNA"/>
</dbReference>
<evidence type="ECO:0000313" key="1">
    <source>
        <dbReference type="EMBL" id="CUV14636.1"/>
    </source>
</evidence>
<gene>
    <name evidence="1" type="ORF">RUN39_v1_920051</name>
</gene>
<sequence>MKGIAAWSALLAVTEAHYPRAGGHDRQLMPLESMLHIPFLQQGDALSDPAVDPDRCVLSGFAQACSHKGVRCRYFAAQP</sequence>
<protein>
    <submittedName>
        <fullName evidence="1">Uncharacterized protein</fullName>
    </submittedName>
</protein>
<proteinExistence type="predicted"/>